<feature type="compositionally biased region" description="Polar residues" evidence="1">
    <location>
        <begin position="32"/>
        <end position="48"/>
    </location>
</feature>
<evidence type="ECO:0000313" key="2">
    <source>
        <dbReference type="EMBL" id="EEC43735.1"/>
    </source>
</evidence>
<evidence type="ECO:0000313" key="3">
    <source>
        <dbReference type="Proteomes" id="UP000000759"/>
    </source>
</evidence>
<name>B7GC83_PHATC</name>
<feature type="region of interest" description="Disordered" evidence="1">
    <location>
        <begin position="543"/>
        <end position="576"/>
    </location>
</feature>
<dbReference type="OrthoDB" id="56346at2759"/>
<dbReference type="Proteomes" id="UP000000759">
    <property type="component" value="Chromosome 25"/>
</dbReference>
<dbReference type="AlphaFoldDB" id="B7GC83"/>
<gene>
    <name evidence="2" type="ORF">PHATRDRAFT_49896</name>
</gene>
<feature type="compositionally biased region" description="Low complexity" evidence="1">
    <location>
        <begin position="99"/>
        <end position="111"/>
    </location>
</feature>
<reference evidence="2 3" key="1">
    <citation type="journal article" date="2008" name="Nature">
        <title>The Phaeodactylum genome reveals the evolutionary history of diatom genomes.</title>
        <authorList>
            <person name="Bowler C."/>
            <person name="Allen A.E."/>
            <person name="Badger J.H."/>
            <person name="Grimwood J."/>
            <person name="Jabbari K."/>
            <person name="Kuo A."/>
            <person name="Maheswari U."/>
            <person name="Martens C."/>
            <person name="Maumus F."/>
            <person name="Otillar R.P."/>
            <person name="Rayko E."/>
            <person name="Salamov A."/>
            <person name="Vandepoele K."/>
            <person name="Beszteri B."/>
            <person name="Gruber A."/>
            <person name="Heijde M."/>
            <person name="Katinka M."/>
            <person name="Mock T."/>
            <person name="Valentin K."/>
            <person name="Verret F."/>
            <person name="Berges J.A."/>
            <person name="Brownlee C."/>
            <person name="Cadoret J.P."/>
            <person name="Chiovitti A."/>
            <person name="Choi C.J."/>
            <person name="Coesel S."/>
            <person name="De Martino A."/>
            <person name="Detter J.C."/>
            <person name="Durkin C."/>
            <person name="Falciatore A."/>
            <person name="Fournet J."/>
            <person name="Haruta M."/>
            <person name="Huysman M.J."/>
            <person name="Jenkins B.D."/>
            <person name="Jiroutova K."/>
            <person name="Jorgensen R.E."/>
            <person name="Joubert Y."/>
            <person name="Kaplan A."/>
            <person name="Kroger N."/>
            <person name="Kroth P.G."/>
            <person name="La Roche J."/>
            <person name="Lindquist E."/>
            <person name="Lommer M."/>
            <person name="Martin-Jezequel V."/>
            <person name="Lopez P.J."/>
            <person name="Lucas S."/>
            <person name="Mangogna M."/>
            <person name="McGinnis K."/>
            <person name="Medlin L.K."/>
            <person name="Montsant A."/>
            <person name="Oudot-Le Secq M.P."/>
            <person name="Napoli C."/>
            <person name="Obornik M."/>
            <person name="Parker M.S."/>
            <person name="Petit J.L."/>
            <person name="Porcel B.M."/>
            <person name="Poulsen N."/>
            <person name="Robison M."/>
            <person name="Rychlewski L."/>
            <person name="Rynearson T.A."/>
            <person name="Schmutz J."/>
            <person name="Shapiro H."/>
            <person name="Siaut M."/>
            <person name="Stanley M."/>
            <person name="Sussman M.R."/>
            <person name="Taylor A.R."/>
            <person name="Vardi A."/>
            <person name="von Dassow P."/>
            <person name="Vyverman W."/>
            <person name="Willis A."/>
            <person name="Wyrwicz L.S."/>
            <person name="Rokhsar D.S."/>
            <person name="Weissenbach J."/>
            <person name="Armbrust E.V."/>
            <person name="Green B.R."/>
            <person name="Van de Peer Y."/>
            <person name="Grigoriev I.V."/>
        </authorList>
    </citation>
    <scope>NUCLEOTIDE SEQUENCE [LARGE SCALE GENOMIC DNA]</scope>
    <source>
        <strain evidence="2 3">CCAP 1055/1</strain>
    </source>
</reference>
<keyword evidence="3" id="KW-1185">Reference proteome</keyword>
<dbReference type="RefSeq" id="XP_002184676.1">
    <property type="nucleotide sequence ID" value="XM_002184640.1"/>
</dbReference>
<feature type="compositionally biased region" description="Low complexity" evidence="1">
    <location>
        <begin position="68"/>
        <end position="86"/>
    </location>
</feature>
<dbReference type="GeneID" id="7198601"/>
<accession>B7GC83</accession>
<dbReference type="KEGG" id="pti:PHATRDRAFT_49896"/>
<proteinExistence type="predicted"/>
<reference evidence="3" key="2">
    <citation type="submission" date="2008-08" db="EMBL/GenBank/DDBJ databases">
        <authorList>
            <consortium name="Diatom Consortium"/>
            <person name="Grigoriev I."/>
            <person name="Grimwood J."/>
            <person name="Kuo A."/>
            <person name="Otillar R.P."/>
            <person name="Salamov A."/>
            <person name="Detter J.C."/>
            <person name="Lindquist E."/>
            <person name="Shapiro H."/>
            <person name="Lucas S."/>
            <person name="Glavina del Rio T."/>
            <person name="Pitluck S."/>
            <person name="Rokhsar D."/>
            <person name="Bowler C."/>
        </authorList>
    </citation>
    <scope>GENOME REANNOTATION</scope>
    <source>
        <strain evidence="3">CCAP 1055/1</strain>
    </source>
</reference>
<dbReference type="EMBL" id="CM000627">
    <property type="protein sequence ID" value="EEC43735.1"/>
    <property type="molecule type" value="Genomic_DNA"/>
</dbReference>
<sequence>MEPSKETIDGSVTEYTGVLASKLQDLAVAPRSGSTTPVPNSHSNSSTIARWPQSPPTGSTPAVGLLHGGNSSSSTAATTAAAGSSGHCHPTPRGPTPTTPSGASESSTTSSQREFGVSPAASHTSVGSVGPTLSATLLPRHFDLTPVMCNTTQGSDVYVDDPPPPHRHLHQQQHRHGSRHELYSIVTPENTSESDLLYGEDLALPTDWFVADTGPAMPPFRSLDRAHSLGGLDPAALRAAHAAAYEDRTADEGIPGDERYDGETEGCPAPAHLTRQSYSFTSRQQYEEERRQGEQPESSQPVSLTPYQPSREADLDGVGSIPEEELSRIFLPRRTADTGTTMDPLHRLHNPIPLDDRQYSIPSIHLANHLHCSTTSLTEDEDSLGLDDEASLSSRASSLYLPEYIGSSEGEVLEGTSLLHLPRMGVNLAPQQCDLLFEARPGSDDWQASDDEEDNEEEVEGDDEDVGHEQREHVSVAVTSGAVMADQTRVWRKRLRRQERALQWLQSVEADQSCVAEAASSKFLNTNTAVSRAPNAVRVAARPLLRQASSPPNSSSAEPVLSVPTRSAPVSTGDGP</sequence>
<feature type="compositionally biased region" description="Basic and acidic residues" evidence="1">
    <location>
        <begin position="285"/>
        <end position="294"/>
    </location>
</feature>
<dbReference type="HOGENOM" id="CLU_473697_0_0_1"/>
<feature type="compositionally biased region" description="Low complexity" evidence="1">
    <location>
        <begin position="543"/>
        <end position="557"/>
    </location>
</feature>
<feature type="region of interest" description="Disordered" evidence="1">
    <location>
        <begin position="28"/>
        <end position="129"/>
    </location>
</feature>
<feature type="region of interest" description="Disordered" evidence="1">
    <location>
        <begin position="441"/>
        <end position="469"/>
    </location>
</feature>
<feature type="region of interest" description="Disordered" evidence="1">
    <location>
        <begin position="245"/>
        <end position="324"/>
    </location>
</feature>
<dbReference type="PaxDb" id="2850-Phatr49896"/>
<protein>
    <submittedName>
        <fullName evidence="2">Uncharacterized protein</fullName>
    </submittedName>
</protein>
<feature type="compositionally biased region" description="Basic and acidic residues" evidence="1">
    <location>
        <begin position="245"/>
        <end position="262"/>
    </location>
</feature>
<dbReference type="InParanoid" id="B7GC83"/>
<evidence type="ECO:0000256" key="1">
    <source>
        <dbReference type="SAM" id="MobiDB-lite"/>
    </source>
</evidence>
<organism evidence="2 3">
    <name type="scientific">Phaeodactylum tricornutum (strain CCAP 1055/1)</name>
    <dbReference type="NCBI Taxonomy" id="556484"/>
    <lineage>
        <taxon>Eukaryota</taxon>
        <taxon>Sar</taxon>
        <taxon>Stramenopiles</taxon>
        <taxon>Ochrophyta</taxon>
        <taxon>Bacillariophyta</taxon>
        <taxon>Bacillariophyceae</taxon>
        <taxon>Bacillariophycidae</taxon>
        <taxon>Naviculales</taxon>
        <taxon>Phaeodactylaceae</taxon>
        <taxon>Phaeodactylum</taxon>
    </lineage>
</organism>
<feature type="compositionally biased region" description="Acidic residues" evidence="1">
    <location>
        <begin position="447"/>
        <end position="466"/>
    </location>
</feature>